<dbReference type="Gramene" id="LPERR12G06450.1">
    <property type="protein sequence ID" value="LPERR12G06450.1"/>
    <property type="gene ID" value="LPERR12G06450"/>
</dbReference>
<evidence type="ECO:0000313" key="2">
    <source>
        <dbReference type="Proteomes" id="UP000032180"/>
    </source>
</evidence>
<accession>A0A0D9XY62</accession>
<reference evidence="1 2" key="1">
    <citation type="submission" date="2012-08" db="EMBL/GenBank/DDBJ databases">
        <title>Oryza genome evolution.</title>
        <authorList>
            <person name="Wing R.A."/>
        </authorList>
    </citation>
    <scope>NUCLEOTIDE SEQUENCE</scope>
</reference>
<organism evidence="1 2">
    <name type="scientific">Leersia perrieri</name>
    <dbReference type="NCBI Taxonomy" id="77586"/>
    <lineage>
        <taxon>Eukaryota</taxon>
        <taxon>Viridiplantae</taxon>
        <taxon>Streptophyta</taxon>
        <taxon>Embryophyta</taxon>
        <taxon>Tracheophyta</taxon>
        <taxon>Spermatophyta</taxon>
        <taxon>Magnoliopsida</taxon>
        <taxon>Liliopsida</taxon>
        <taxon>Poales</taxon>
        <taxon>Poaceae</taxon>
        <taxon>BOP clade</taxon>
        <taxon>Oryzoideae</taxon>
        <taxon>Oryzeae</taxon>
        <taxon>Oryzinae</taxon>
        <taxon>Leersia</taxon>
    </lineage>
</organism>
<protein>
    <submittedName>
        <fullName evidence="1">Uncharacterized protein</fullName>
    </submittedName>
</protein>
<reference evidence="1" key="3">
    <citation type="submission" date="2015-04" db="UniProtKB">
        <authorList>
            <consortium name="EnsemblPlants"/>
        </authorList>
    </citation>
    <scope>IDENTIFICATION</scope>
</reference>
<evidence type="ECO:0000313" key="1">
    <source>
        <dbReference type="EnsemblPlants" id="LPERR12G06450.1"/>
    </source>
</evidence>
<proteinExistence type="predicted"/>
<dbReference type="HOGENOM" id="CLU_2100396_0_0_1"/>
<keyword evidence="2" id="KW-1185">Reference proteome</keyword>
<dbReference type="Proteomes" id="UP000032180">
    <property type="component" value="Chromosome 12"/>
</dbReference>
<sequence>MLTAWTLMEILRASKEEDTIARFMDPRKVNTVTVQYREKDTEDYIFEKQQTGTNLCGYYICEYLHKAAPRDYSHNFRAVQEQLKGFINEQIIDPAGEFYCDEKAIHSVDPLTSEKP</sequence>
<reference evidence="2" key="2">
    <citation type="submission" date="2013-12" db="EMBL/GenBank/DDBJ databases">
        <authorList>
            <person name="Yu Y."/>
            <person name="Lee S."/>
            <person name="de Baynast K."/>
            <person name="Wissotski M."/>
            <person name="Liu L."/>
            <person name="Talag J."/>
            <person name="Goicoechea J."/>
            <person name="Angelova A."/>
            <person name="Jetty R."/>
            <person name="Kudrna D."/>
            <person name="Golser W."/>
            <person name="Rivera L."/>
            <person name="Zhang J."/>
            <person name="Wing R."/>
        </authorList>
    </citation>
    <scope>NUCLEOTIDE SEQUENCE</scope>
</reference>
<dbReference type="AlphaFoldDB" id="A0A0D9XY62"/>
<dbReference type="EnsemblPlants" id="LPERR12G06450.1">
    <property type="protein sequence ID" value="LPERR12G06450.1"/>
    <property type="gene ID" value="LPERR12G06450"/>
</dbReference>
<name>A0A0D9XY62_9ORYZ</name>